<feature type="domain" description="SH3b" evidence="1">
    <location>
        <begin position="118"/>
        <end position="181"/>
    </location>
</feature>
<evidence type="ECO:0000313" key="3">
    <source>
        <dbReference type="Proteomes" id="UP000048949"/>
    </source>
</evidence>
<accession>A0A0U1NKY1</accession>
<dbReference type="PROSITE" id="PS51781">
    <property type="entry name" value="SH3B"/>
    <property type="match status" value="1"/>
</dbReference>
<gene>
    <name evidence="2" type="ORF">NIG5292_01419</name>
</gene>
<dbReference type="Proteomes" id="UP000048949">
    <property type="component" value="Unassembled WGS sequence"/>
</dbReference>
<dbReference type="Gene3D" id="2.30.30.40">
    <property type="entry name" value="SH3 Domains"/>
    <property type="match status" value="1"/>
</dbReference>
<name>A0A0U1NKY1_9RHOB</name>
<dbReference type="Pfam" id="PF08239">
    <property type="entry name" value="SH3_3"/>
    <property type="match status" value="1"/>
</dbReference>
<dbReference type="OrthoDB" id="7433551at2"/>
<dbReference type="InterPro" id="IPR003646">
    <property type="entry name" value="SH3-like_bac-type"/>
</dbReference>
<keyword evidence="3" id="KW-1185">Reference proteome</keyword>
<proteinExistence type="predicted"/>
<evidence type="ECO:0000313" key="2">
    <source>
        <dbReference type="EMBL" id="CRK75374.1"/>
    </source>
</evidence>
<dbReference type="RefSeq" id="WP_048598752.1">
    <property type="nucleotide sequence ID" value="NZ_CBFHGK010000002.1"/>
</dbReference>
<evidence type="ECO:0000259" key="1">
    <source>
        <dbReference type="PROSITE" id="PS51781"/>
    </source>
</evidence>
<sequence>MWRVILLCFGFLAFAFYELSGGDEFVAESWPDGSELILIARYEPAPEPVLEDNQQAVEVAVTKAITSDAFGLAKLASPPKTNTAEASISDAVISTVALSTAVDDALKAEVILPAAPPEVIKVITGSVVNIRGGPGTVFGVVTKLNAGDEVKVIDDLGRGWVQIRTTENRIGWVADFLLGDG</sequence>
<dbReference type="STRING" id="282199.GCA_001049735_01418"/>
<dbReference type="AlphaFoldDB" id="A0A0U1NKY1"/>
<dbReference type="EMBL" id="CVQV01000005">
    <property type="protein sequence ID" value="CRK75374.1"/>
    <property type="molecule type" value="Genomic_DNA"/>
</dbReference>
<protein>
    <submittedName>
        <fullName evidence="2">SH3 domain protein</fullName>
    </submittedName>
</protein>
<organism evidence="2 3">
    <name type="scientific">Nereida ignava</name>
    <dbReference type="NCBI Taxonomy" id="282199"/>
    <lineage>
        <taxon>Bacteria</taxon>
        <taxon>Pseudomonadati</taxon>
        <taxon>Pseudomonadota</taxon>
        <taxon>Alphaproteobacteria</taxon>
        <taxon>Rhodobacterales</taxon>
        <taxon>Roseobacteraceae</taxon>
        <taxon>Nereida</taxon>
    </lineage>
</organism>
<reference evidence="2 3" key="1">
    <citation type="submission" date="2015-04" db="EMBL/GenBank/DDBJ databases">
        <authorList>
            <person name="Syromyatnikov M.Y."/>
            <person name="Popov V.N."/>
        </authorList>
    </citation>
    <scope>NUCLEOTIDE SEQUENCE [LARGE SCALE GENOMIC DNA]</scope>
    <source>
        <strain evidence="2 3">CECT 5292</strain>
    </source>
</reference>
<dbReference type="SMART" id="SM00287">
    <property type="entry name" value="SH3b"/>
    <property type="match status" value="1"/>
</dbReference>